<accession>A0ABP7YT93</accession>
<evidence type="ECO:0000256" key="1">
    <source>
        <dbReference type="SAM" id="MobiDB-lite"/>
    </source>
</evidence>
<protein>
    <recommendedName>
        <fullName evidence="4">Secreted protein</fullName>
    </recommendedName>
</protein>
<comment type="caution">
    <text evidence="2">The sequence shown here is derived from an EMBL/GenBank/DDBJ whole genome shotgun (WGS) entry which is preliminary data.</text>
</comment>
<evidence type="ECO:0008006" key="4">
    <source>
        <dbReference type="Google" id="ProtNLM"/>
    </source>
</evidence>
<name>A0ABP7YT93_9ACTN</name>
<sequence length="144" mass="14719">MDPISAALLVALVSGAGGAAGTQAWAALGRLVRRPFQRADQAPPEEPIPALRELEALEDHPQDTGRAQALADVLQRRAAHDPDFAGSLTAWLEEAKAVSTGSGDVHNTVSGGSQGNVLQVRDLHGSVTFGTPSAPGAGPAGRTD</sequence>
<evidence type="ECO:0000313" key="3">
    <source>
        <dbReference type="Proteomes" id="UP001501845"/>
    </source>
</evidence>
<gene>
    <name evidence="2" type="ORF">GCM10022285_40170</name>
</gene>
<keyword evidence="3" id="KW-1185">Reference proteome</keyword>
<dbReference type="Proteomes" id="UP001501845">
    <property type="component" value="Unassembled WGS sequence"/>
</dbReference>
<organism evidence="2 3">
    <name type="scientific">Streptomyces tunisiensis</name>
    <dbReference type="NCBI Taxonomy" id="948699"/>
    <lineage>
        <taxon>Bacteria</taxon>
        <taxon>Bacillati</taxon>
        <taxon>Actinomycetota</taxon>
        <taxon>Actinomycetes</taxon>
        <taxon>Kitasatosporales</taxon>
        <taxon>Streptomycetaceae</taxon>
        <taxon>Streptomyces</taxon>
    </lineage>
</organism>
<proteinExistence type="predicted"/>
<feature type="compositionally biased region" description="Low complexity" evidence="1">
    <location>
        <begin position="132"/>
        <end position="144"/>
    </location>
</feature>
<dbReference type="RefSeq" id="WP_210908073.1">
    <property type="nucleotide sequence ID" value="NZ_BAABBU010000016.1"/>
</dbReference>
<dbReference type="EMBL" id="BAABBU010000016">
    <property type="protein sequence ID" value="GAA4140593.1"/>
    <property type="molecule type" value="Genomic_DNA"/>
</dbReference>
<feature type="region of interest" description="Disordered" evidence="1">
    <location>
        <begin position="124"/>
        <end position="144"/>
    </location>
</feature>
<reference evidence="3" key="1">
    <citation type="journal article" date="2019" name="Int. J. Syst. Evol. Microbiol.">
        <title>The Global Catalogue of Microorganisms (GCM) 10K type strain sequencing project: providing services to taxonomists for standard genome sequencing and annotation.</title>
        <authorList>
            <consortium name="The Broad Institute Genomics Platform"/>
            <consortium name="The Broad Institute Genome Sequencing Center for Infectious Disease"/>
            <person name="Wu L."/>
            <person name="Ma J."/>
        </authorList>
    </citation>
    <scope>NUCLEOTIDE SEQUENCE [LARGE SCALE GENOMIC DNA]</scope>
    <source>
        <strain evidence="3">JCM 17589</strain>
    </source>
</reference>
<evidence type="ECO:0000313" key="2">
    <source>
        <dbReference type="EMBL" id="GAA4140593.1"/>
    </source>
</evidence>